<feature type="compositionally biased region" description="Acidic residues" evidence="1">
    <location>
        <begin position="268"/>
        <end position="391"/>
    </location>
</feature>
<protein>
    <submittedName>
        <fullName evidence="3">Putative membrane protein</fullName>
    </submittedName>
</protein>
<accession>A0A542ZEF2</accession>
<comment type="caution">
    <text evidence="3">The sequence shown here is derived from an EMBL/GenBank/DDBJ whole genome shotgun (WGS) entry which is preliminary data.</text>
</comment>
<dbReference type="PANTHER" id="PTHR33824:SF7">
    <property type="entry name" value="POLYKETIDE CYCLASE_DEHYDRASE AND LIPID TRANSPORT SUPERFAMILY PROTEIN"/>
    <property type="match status" value="1"/>
</dbReference>
<evidence type="ECO:0000259" key="2">
    <source>
        <dbReference type="Pfam" id="PF03364"/>
    </source>
</evidence>
<evidence type="ECO:0000313" key="3">
    <source>
        <dbReference type="EMBL" id="TQL58687.1"/>
    </source>
</evidence>
<evidence type="ECO:0000256" key="1">
    <source>
        <dbReference type="SAM" id="MobiDB-lite"/>
    </source>
</evidence>
<gene>
    <name evidence="3" type="ORF">FB474_0021</name>
</gene>
<dbReference type="Pfam" id="PF03364">
    <property type="entry name" value="Polyketide_cyc"/>
    <property type="match status" value="1"/>
</dbReference>
<dbReference type="AlphaFoldDB" id="A0A542ZEF2"/>
<feature type="domain" description="Coenzyme Q-binding protein COQ10 START" evidence="2">
    <location>
        <begin position="113"/>
        <end position="233"/>
    </location>
</feature>
<feature type="compositionally biased region" description="Basic residues" evidence="1">
    <location>
        <begin position="396"/>
        <end position="409"/>
    </location>
</feature>
<dbReference type="InterPro" id="IPR005031">
    <property type="entry name" value="COQ10_START"/>
</dbReference>
<dbReference type="EMBL" id="VFOQ01000001">
    <property type="protein sequence ID" value="TQL58687.1"/>
    <property type="molecule type" value="Genomic_DNA"/>
</dbReference>
<dbReference type="CDD" id="cd07817">
    <property type="entry name" value="SRPBCC_8"/>
    <property type="match status" value="1"/>
</dbReference>
<dbReference type="SUPFAM" id="SSF55961">
    <property type="entry name" value="Bet v1-like"/>
    <property type="match status" value="1"/>
</dbReference>
<dbReference type="Proteomes" id="UP000319514">
    <property type="component" value="Unassembled WGS sequence"/>
</dbReference>
<evidence type="ECO:0000313" key="4">
    <source>
        <dbReference type="Proteomes" id="UP000319514"/>
    </source>
</evidence>
<proteinExistence type="predicted"/>
<dbReference type="InterPro" id="IPR047137">
    <property type="entry name" value="ORF3"/>
</dbReference>
<sequence>MSGILKQLPMDRLKDEAGNMVKALGDKAVSSAEDRIGGLTDRLTEFTESGGTKSRAVKEGAKAAAEGKSPVMGALKGGAKGLVDKAKEAVTGGGGGGGGKGTKVTNIIEEIDIGLPVRVVYNQWTEFQQFPSYMKKVESVEQIEDEKIKWKAQVWWSHRTWESTILEQVPDSRIVWQSSGQKGYADGAVTFHELAPELTRVLLVLEYHPQGLFERTGNIWRAVGRRTRLEFKHFRRHAMTETILHPDEVEGWRGEIRDGEVVKTHEEALEEEEREQQEGYEGEEEPEGEYDEYEDEEGEEEGEEEEPEEEEGEEEEGPEDEYEEYEDEEGEEEEEPEEEEDEEEEGPEDEYEEYEDEEGEEEEGDEEEPEDEYEEEEPEDEYEEDEEPEDEPPSRASRRRSQSRTARSH</sequence>
<dbReference type="InterPro" id="IPR023393">
    <property type="entry name" value="START-like_dom_sf"/>
</dbReference>
<reference evidence="3 4" key="1">
    <citation type="submission" date="2019-06" db="EMBL/GenBank/DDBJ databases">
        <title>Sequencing the genomes of 1000 actinobacteria strains.</title>
        <authorList>
            <person name="Klenk H.-P."/>
        </authorList>
    </citation>
    <scope>NUCLEOTIDE SEQUENCE [LARGE SCALE GENOMIC DNA]</scope>
    <source>
        <strain evidence="3 4">DSM 18082</strain>
    </source>
</reference>
<dbReference type="PANTHER" id="PTHR33824">
    <property type="entry name" value="POLYKETIDE CYCLASE/DEHYDRASE AND LIPID TRANSPORT SUPERFAMILY PROTEIN"/>
    <property type="match status" value="1"/>
</dbReference>
<organism evidence="3 4">
    <name type="scientific">Oryzihumus leptocrescens</name>
    <dbReference type="NCBI Taxonomy" id="297536"/>
    <lineage>
        <taxon>Bacteria</taxon>
        <taxon>Bacillati</taxon>
        <taxon>Actinomycetota</taxon>
        <taxon>Actinomycetes</taxon>
        <taxon>Micrococcales</taxon>
        <taxon>Intrasporangiaceae</taxon>
        <taxon>Oryzihumus</taxon>
    </lineage>
</organism>
<name>A0A542ZEF2_9MICO</name>
<dbReference type="Gene3D" id="3.30.530.20">
    <property type="match status" value="1"/>
</dbReference>
<feature type="region of interest" description="Disordered" evidence="1">
    <location>
        <begin position="265"/>
        <end position="409"/>
    </location>
</feature>
<keyword evidence="4" id="KW-1185">Reference proteome</keyword>